<evidence type="ECO:0000313" key="3">
    <source>
        <dbReference type="Proteomes" id="UP000602510"/>
    </source>
</evidence>
<proteinExistence type="predicted"/>
<comment type="caution">
    <text evidence="1">The sequence shown here is derived from an EMBL/GenBank/DDBJ whole genome shotgun (WGS) entry which is preliminary data.</text>
</comment>
<gene>
    <name evidence="1" type="ORF">GN244_ATG14128</name>
    <name evidence="2" type="ORF">GN958_ATG06471</name>
</gene>
<evidence type="ECO:0000313" key="2">
    <source>
        <dbReference type="EMBL" id="KAF4144377.1"/>
    </source>
</evidence>
<dbReference type="Proteomes" id="UP000602510">
    <property type="component" value="Unassembled WGS sequence"/>
</dbReference>
<sequence>MTVFHQRVIWLPRLSTISIIAGEDALLHGDLHTNGSPADFRIPTWLVAELAIRYEILTLL</sequence>
<reference evidence="1" key="1">
    <citation type="submission" date="2020-04" db="EMBL/GenBank/DDBJ databases">
        <title>Hybrid Assembly of Korean Phytophthora infestans isolates.</title>
        <authorList>
            <person name="Prokchorchik M."/>
            <person name="Lee Y."/>
            <person name="Seo J."/>
            <person name="Cho J.-H."/>
            <person name="Park Y.-E."/>
            <person name="Jang D.-C."/>
            <person name="Im J.-S."/>
            <person name="Choi J.-G."/>
            <person name="Park H.-J."/>
            <person name="Lee G.-B."/>
            <person name="Lee Y.-G."/>
            <person name="Hong S.-Y."/>
            <person name="Cho K."/>
            <person name="Sohn K.H."/>
        </authorList>
    </citation>
    <scope>NUCLEOTIDE SEQUENCE</scope>
    <source>
        <strain evidence="1">KR_1_A1</strain>
        <strain evidence="2">KR_2_A2</strain>
    </source>
</reference>
<dbReference type="EMBL" id="WSZM01000399">
    <property type="protein sequence ID" value="KAF4033919.1"/>
    <property type="molecule type" value="Genomic_DNA"/>
</dbReference>
<protein>
    <submittedName>
        <fullName evidence="1">Uncharacterized protein</fullName>
    </submittedName>
</protein>
<dbReference type="AlphaFoldDB" id="A0A833VYE7"/>
<dbReference type="EMBL" id="JAACNO010000863">
    <property type="protein sequence ID" value="KAF4144377.1"/>
    <property type="molecule type" value="Genomic_DNA"/>
</dbReference>
<accession>A0A833VYE7</accession>
<evidence type="ECO:0000313" key="1">
    <source>
        <dbReference type="EMBL" id="KAF4033919.1"/>
    </source>
</evidence>
<keyword evidence="3" id="KW-1185">Reference proteome</keyword>
<dbReference type="Proteomes" id="UP000704712">
    <property type="component" value="Unassembled WGS sequence"/>
</dbReference>
<name>A0A833VYE7_PHYIN</name>
<organism evidence="1 3">
    <name type="scientific">Phytophthora infestans</name>
    <name type="common">Potato late blight agent</name>
    <name type="synonym">Botrytis infestans</name>
    <dbReference type="NCBI Taxonomy" id="4787"/>
    <lineage>
        <taxon>Eukaryota</taxon>
        <taxon>Sar</taxon>
        <taxon>Stramenopiles</taxon>
        <taxon>Oomycota</taxon>
        <taxon>Peronosporomycetes</taxon>
        <taxon>Peronosporales</taxon>
        <taxon>Peronosporaceae</taxon>
        <taxon>Phytophthora</taxon>
    </lineage>
</organism>